<dbReference type="EMBL" id="BGZK01000639">
    <property type="protein sequence ID" value="GBP54110.1"/>
    <property type="molecule type" value="Genomic_DNA"/>
</dbReference>
<protein>
    <submittedName>
        <fullName evidence="1">Uncharacterized protein</fullName>
    </submittedName>
</protein>
<dbReference type="OrthoDB" id="8019203at2759"/>
<comment type="caution">
    <text evidence="1">The sequence shown here is derived from an EMBL/GenBank/DDBJ whole genome shotgun (WGS) entry which is preliminary data.</text>
</comment>
<accession>A0A4C1WTD7</accession>
<organism evidence="1 2">
    <name type="scientific">Eumeta variegata</name>
    <name type="common">Bagworm moth</name>
    <name type="synonym">Eumeta japonica</name>
    <dbReference type="NCBI Taxonomy" id="151549"/>
    <lineage>
        <taxon>Eukaryota</taxon>
        <taxon>Metazoa</taxon>
        <taxon>Ecdysozoa</taxon>
        <taxon>Arthropoda</taxon>
        <taxon>Hexapoda</taxon>
        <taxon>Insecta</taxon>
        <taxon>Pterygota</taxon>
        <taxon>Neoptera</taxon>
        <taxon>Endopterygota</taxon>
        <taxon>Lepidoptera</taxon>
        <taxon>Glossata</taxon>
        <taxon>Ditrysia</taxon>
        <taxon>Tineoidea</taxon>
        <taxon>Psychidae</taxon>
        <taxon>Oiketicinae</taxon>
        <taxon>Eumeta</taxon>
    </lineage>
</organism>
<evidence type="ECO:0000313" key="1">
    <source>
        <dbReference type="EMBL" id="GBP54110.1"/>
    </source>
</evidence>
<dbReference type="Proteomes" id="UP000299102">
    <property type="component" value="Unassembled WGS sequence"/>
</dbReference>
<name>A0A4C1WTD7_EUMVA</name>
<proteinExistence type="predicted"/>
<reference evidence="1 2" key="1">
    <citation type="journal article" date="2019" name="Commun. Biol.">
        <title>The bagworm genome reveals a unique fibroin gene that provides high tensile strength.</title>
        <authorList>
            <person name="Kono N."/>
            <person name="Nakamura H."/>
            <person name="Ohtoshi R."/>
            <person name="Tomita M."/>
            <person name="Numata K."/>
            <person name="Arakawa K."/>
        </authorList>
    </citation>
    <scope>NUCLEOTIDE SEQUENCE [LARGE SCALE GENOMIC DNA]</scope>
</reference>
<sequence length="206" mass="23037">MAQNHPNPLIVSAAAYEPPPVHHFLRRLRNILSDLPNALTSEIERLTEARNMKNGKKVRVAPLHPTTPAQPTRIAAVASAISALHSISSTPQTQVDSAQNFQIDVAIRIGYHTYTLGEKSKLRVIIRGVSRELPIHDIKNNYISQNLTALAVHRMNRFQTNRHSRSHGTRASYHKHGSYPTCVDNCTQVVSAFPIMRRGNVSDFQI</sequence>
<keyword evidence="2" id="KW-1185">Reference proteome</keyword>
<evidence type="ECO:0000313" key="2">
    <source>
        <dbReference type="Proteomes" id="UP000299102"/>
    </source>
</evidence>
<dbReference type="AlphaFoldDB" id="A0A4C1WTD7"/>
<gene>
    <name evidence="1" type="ORF">EVAR_81278_1</name>
</gene>